<dbReference type="RefSeq" id="WP_092273725.1">
    <property type="nucleotide sequence ID" value="NZ_FORT01000015.1"/>
</dbReference>
<name>A0A1I4AHX8_9BACL</name>
<comment type="similarity">
    <text evidence="1 3">Belongs to the short-chain dehydrogenases/reductases (SDR) family.</text>
</comment>
<dbReference type="SUPFAM" id="SSF51735">
    <property type="entry name" value="NAD(P)-binding Rossmann-fold domains"/>
    <property type="match status" value="1"/>
</dbReference>
<gene>
    <name evidence="5" type="ORF">SAMN05518846_11569</name>
</gene>
<protein>
    <submittedName>
        <fullName evidence="5">NADP-dependent 3-hydroxy acid dehydrogenase YdfG</fullName>
    </submittedName>
</protein>
<dbReference type="STRING" id="1884381.SAMN05518846_11569"/>
<reference evidence="6" key="1">
    <citation type="submission" date="2016-10" db="EMBL/GenBank/DDBJ databases">
        <authorList>
            <person name="Varghese N."/>
            <person name="Submissions S."/>
        </authorList>
    </citation>
    <scope>NUCLEOTIDE SEQUENCE [LARGE SCALE GENOMIC DNA]</scope>
    <source>
        <strain evidence="6">OK042</strain>
    </source>
</reference>
<dbReference type="Proteomes" id="UP000198915">
    <property type="component" value="Unassembled WGS sequence"/>
</dbReference>
<organism evidence="5 6">
    <name type="scientific">Brevibacillus centrosporus</name>
    <dbReference type="NCBI Taxonomy" id="54910"/>
    <lineage>
        <taxon>Bacteria</taxon>
        <taxon>Bacillati</taxon>
        <taxon>Bacillota</taxon>
        <taxon>Bacilli</taxon>
        <taxon>Bacillales</taxon>
        <taxon>Paenibacillaceae</taxon>
        <taxon>Brevibacillus</taxon>
    </lineage>
</organism>
<dbReference type="PRINTS" id="PR00081">
    <property type="entry name" value="GDHRDH"/>
</dbReference>
<dbReference type="InterPro" id="IPR057326">
    <property type="entry name" value="KR_dom"/>
</dbReference>
<dbReference type="EMBL" id="FORT01000015">
    <property type="protein sequence ID" value="SFK55780.1"/>
    <property type="molecule type" value="Genomic_DNA"/>
</dbReference>
<dbReference type="SMART" id="SM00822">
    <property type="entry name" value="PKS_KR"/>
    <property type="match status" value="1"/>
</dbReference>
<sequence length="282" mass="30906">MQNRPVALVTGASSGFGMHASCALVKAGYQVIASIRDIGNRGALDKMAKVHIATEHMEVMPLDVTDSEQIAATISSIVSRYGRIDLLLNNAGYACGGFVEELSLQEWRKQFDVNVFGLIDVTHAVLPHMRQQQSGRIINLSSISGRFGFPGLAPYAASKHAVEGFSESLRLEMLPFGVDVVLIEPGSYRTSIWEKGIKSSTKEPHSSASPYLEQMQKLRAAVSHIMENAPEPDEVVKTIVHAATTQKPRLRYPVGKGVGLTIAAKNLLPWRWIEAIVSKRMR</sequence>
<dbReference type="PROSITE" id="PS00061">
    <property type="entry name" value="ADH_SHORT"/>
    <property type="match status" value="1"/>
</dbReference>
<dbReference type="Pfam" id="PF00106">
    <property type="entry name" value="adh_short"/>
    <property type="match status" value="1"/>
</dbReference>
<evidence type="ECO:0000313" key="6">
    <source>
        <dbReference type="Proteomes" id="UP000198915"/>
    </source>
</evidence>
<dbReference type="NCBIfam" id="NF005372">
    <property type="entry name" value="PRK06914.1"/>
    <property type="match status" value="1"/>
</dbReference>
<proteinExistence type="inferred from homology"/>
<keyword evidence="2" id="KW-0560">Oxidoreductase</keyword>
<evidence type="ECO:0000256" key="1">
    <source>
        <dbReference type="ARBA" id="ARBA00006484"/>
    </source>
</evidence>
<dbReference type="InterPro" id="IPR020904">
    <property type="entry name" value="Sc_DH/Rdtase_CS"/>
</dbReference>
<dbReference type="InterPro" id="IPR051911">
    <property type="entry name" value="SDR_oxidoreductase"/>
</dbReference>
<keyword evidence="6" id="KW-1185">Reference proteome</keyword>
<dbReference type="AlphaFoldDB" id="A0A1I4AHX8"/>
<dbReference type="CDD" id="cd05374">
    <property type="entry name" value="17beta-HSD-like_SDR_c"/>
    <property type="match status" value="1"/>
</dbReference>
<dbReference type="InterPro" id="IPR002347">
    <property type="entry name" value="SDR_fam"/>
</dbReference>
<evidence type="ECO:0000313" key="5">
    <source>
        <dbReference type="EMBL" id="SFK55780.1"/>
    </source>
</evidence>
<evidence type="ECO:0000256" key="2">
    <source>
        <dbReference type="ARBA" id="ARBA00023002"/>
    </source>
</evidence>
<dbReference type="Gene3D" id="3.40.50.720">
    <property type="entry name" value="NAD(P)-binding Rossmann-like Domain"/>
    <property type="match status" value="1"/>
</dbReference>
<feature type="domain" description="Ketoreductase" evidence="4">
    <location>
        <begin position="5"/>
        <end position="186"/>
    </location>
</feature>
<dbReference type="PANTHER" id="PTHR43976">
    <property type="entry name" value="SHORT CHAIN DEHYDROGENASE"/>
    <property type="match status" value="1"/>
</dbReference>
<evidence type="ECO:0000259" key="4">
    <source>
        <dbReference type="SMART" id="SM00822"/>
    </source>
</evidence>
<dbReference type="PRINTS" id="PR00080">
    <property type="entry name" value="SDRFAMILY"/>
</dbReference>
<evidence type="ECO:0000256" key="3">
    <source>
        <dbReference type="RuleBase" id="RU000363"/>
    </source>
</evidence>
<accession>A0A1I4AHX8</accession>
<dbReference type="GO" id="GO:0016491">
    <property type="term" value="F:oxidoreductase activity"/>
    <property type="evidence" value="ECO:0007669"/>
    <property type="project" value="UniProtKB-KW"/>
</dbReference>
<dbReference type="PANTHER" id="PTHR43976:SF16">
    <property type="entry name" value="SHORT-CHAIN DEHYDROGENASE_REDUCTASE FAMILY PROTEIN"/>
    <property type="match status" value="1"/>
</dbReference>
<dbReference type="InterPro" id="IPR036291">
    <property type="entry name" value="NAD(P)-bd_dom_sf"/>
</dbReference>